<dbReference type="RefSeq" id="WP_133575960.1">
    <property type="nucleotide sequence ID" value="NZ_SNYC01000004.1"/>
</dbReference>
<keyword evidence="4" id="KW-1185">Reference proteome</keyword>
<dbReference type="Pfam" id="PF13439">
    <property type="entry name" value="Glyco_transf_4"/>
    <property type="match status" value="1"/>
</dbReference>
<dbReference type="Gene3D" id="3.40.50.2000">
    <property type="entry name" value="Glycogen Phosphorylase B"/>
    <property type="match status" value="2"/>
</dbReference>
<dbReference type="OrthoDB" id="7560678at2"/>
<reference evidence="3 4" key="1">
    <citation type="submission" date="2019-03" db="EMBL/GenBank/DDBJ databases">
        <title>Genomic Encyclopedia of Archaeal and Bacterial Type Strains, Phase II (KMG-II): from individual species to whole genera.</title>
        <authorList>
            <person name="Goeker M."/>
        </authorList>
    </citation>
    <scope>NUCLEOTIDE SEQUENCE [LARGE SCALE GENOMIC DNA]</scope>
    <source>
        <strain evidence="3 4">DSM 19035</strain>
    </source>
</reference>
<dbReference type="EMBL" id="SNYC01000004">
    <property type="protein sequence ID" value="TDQ09911.1"/>
    <property type="molecule type" value="Genomic_DNA"/>
</dbReference>
<gene>
    <name evidence="3" type="ORF">ATK78_2070</name>
</gene>
<proteinExistence type="predicted"/>
<feature type="domain" description="Glycosyltransferase subfamily 4-like N-terminal" evidence="2">
    <location>
        <begin position="55"/>
        <end position="156"/>
    </location>
</feature>
<comment type="caution">
    <text evidence="3">The sequence shown here is derived from an EMBL/GenBank/DDBJ whole genome shotgun (WGS) entry which is preliminary data.</text>
</comment>
<protein>
    <submittedName>
        <fullName evidence="3">Glycosyltransferase involved in cell wall biosynthesis</fullName>
    </submittedName>
</protein>
<sequence>MNIAFILPSLLNHGPILVAKDLIEELLKNGHSCKVYYFDKETELHFPCPVERISFFKKISFNHYDIIHSHLFRPDVYCAFHRSAIGPGTRLITTVHTDIFRDLRSAYGFLKGVVAPYIWKRAWKKMDTIVVLSQVAKDNYNKIGLTDKLAIINNGRNVPESYEAVPQSDLDTILKFRSGYTLLGTVSIVDKRKGLEQVLLVLRDNPAYAFLVVGDGIERQNLEKLAEDYGVANRLLMLGRRPQGFRYIPLFDLFLIPSRSEGMPLALLEAAALKTAAVCSDIPVFKEIFRDTEVSFFHLDSTASLQAACTYGLANKAALEQNAYARYLKEYNVAGMAAHYIQLYQSTN</sequence>
<dbReference type="CDD" id="cd03801">
    <property type="entry name" value="GT4_PimA-like"/>
    <property type="match status" value="1"/>
</dbReference>
<keyword evidence="3" id="KW-0808">Transferase</keyword>
<organism evidence="3 4">
    <name type="scientific">Pedobacter metabolipauper</name>
    <dbReference type="NCBI Taxonomy" id="425513"/>
    <lineage>
        <taxon>Bacteria</taxon>
        <taxon>Pseudomonadati</taxon>
        <taxon>Bacteroidota</taxon>
        <taxon>Sphingobacteriia</taxon>
        <taxon>Sphingobacteriales</taxon>
        <taxon>Sphingobacteriaceae</taxon>
        <taxon>Pedobacter</taxon>
    </lineage>
</organism>
<dbReference type="SUPFAM" id="SSF53756">
    <property type="entry name" value="UDP-Glycosyltransferase/glycogen phosphorylase"/>
    <property type="match status" value="1"/>
</dbReference>
<name>A0A4R6SWU7_9SPHI</name>
<dbReference type="PANTHER" id="PTHR12526:SF630">
    <property type="entry name" value="GLYCOSYLTRANSFERASE"/>
    <property type="match status" value="1"/>
</dbReference>
<evidence type="ECO:0000313" key="3">
    <source>
        <dbReference type="EMBL" id="TDQ09911.1"/>
    </source>
</evidence>
<dbReference type="PANTHER" id="PTHR12526">
    <property type="entry name" value="GLYCOSYLTRANSFERASE"/>
    <property type="match status" value="1"/>
</dbReference>
<feature type="domain" description="Glycosyl transferase family 1" evidence="1">
    <location>
        <begin position="175"/>
        <end position="296"/>
    </location>
</feature>
<dbReference type="InterPro" id="IPR028098">
    <property type="entry name" value="Glyco_trans_4-like_N"/>
</dbReference>
<evidence type="ECO:0000259" key="1">
    <source>
        <dbReference type="Pfam" id="PF00534"/>
    </source>
</evidence>
<dbReference type="Pfam" id="PF00534">
    <property type="entry name" value="Glycos_transf_1"/>
    <property type="match status" value="1"/>
</dbReference>
<dbReference type="InterPro" id="IPR001296">
    <property type="entry name" value="Glyco_trans_1"/>
</dbReference>
<accession>A0A4R6SWU7</accession>
<evidence type="ECO:0000313" key="4">
    <source>
        <dbReference type="Proteomes" id="UP000295620"/>
    </source>
</evidence>
<dbReference type="AlphaFoldDB" id="A0A4R6SWU7"/>
<evidence type="ECO:0000259" key="2">
    <source>
        <dbReference type="Pfam" id="PF13439"/>
    </source>
</evidence>
<dbReference type="Proteomes" id="UP000295620">
    <property type="component" value="Unassembled WGS sequence"/>
</dbReference>
<dbReference type="GO" id="GO:0016757">
    <property type="term" value="F:glycosyltransferase activity"/>
    <property type="evidence" value="ECO:0007669"/>
    <property type="project" value="InterPro"/>
</dbReference>